<organism evidence="2 3">
    <name type="scientific">Mesorhabditis belari</name>
    <dbReference type="NCBI Taxonomy" id="2138241"/>
    <lineage>
        <taxon>Eukaryota</taxon>
        <taxon>Metazoa</taxon>
        <taxon>Ecdysozoa</taxon>
        <taxon>Nematoda</taxon>
        <taxon>Chromadorea</taxon>
        <taxon>Rhabditida</taxon>
        <taxon>Rhabditina</taxon>
        <taxon>Rhabditomorpha</taxon>
        <taxon>Rhabditoidea</taxon>
        <taxon>Rhabditidae</taxon>
        <taxon>Mesorhabditinae</taxon>
        <taxon>Mesorhabditis</taxon>
    </lineage>
</organism>
<dbReference type="InterPro" id="IPR001810">
    <property type="entry name" value="F-box_dom"/>
</dbReference>
<protein>
    <recommendedName>
        <fullName evidence="1">F-box domain-containing protein</fullName>
    </recommendedName>
</protein>
<dbReference type="Pfam" id="PF12937">
    <property type="entry name" value="F-box-like"/>
    <property type="match status" value="1"/>
</dbReference>
<evidence type="ECO:0000313" key="2">
    <source>
        <dbReference type="Proteomes" id="UP000887575"/>
    </source>
</evidence>
<dbReference type="PROSITE" id="PS50181">
    <property type="entry name" value="FBOX"/>
    <property type="match status" value="1"/>
</dbReference>
<dbReference type="SUPFAM" id="SSF81383">
    <property type="entry name" value="F-box domain"/>
    <property type="match status" value="1"/>
</dbReference>
<dbReference type="AlphaFoldDB" id="A0AAF3EL67"/>
<reference evidence="3" key="1">
    <citation type="submission" date="2024-02" db="UniProtKB">
        <authorList>
            <consortium name="WormBaseParasite"/>
        </authorList>
    </citation>
    <scope>IDENTIFICATION</scope>
</reference>
<dbReference type="Proteomes" id="UP000887575">
    <property type="component" value="Unassembled WGS sequence"/>
</dbReference>
<feature type="domain" description="F-box" evidence="1">
    <location>
        <begin position="37"/>
        <end position="83"/>
    </location>
</feature>
<evidence type="ECO:0000313" key="3">
    <source>
        <dbReference type="WBParaSite" id="MBELARI_LOCUS1478"/>
    </source>
</evidence>
<keyword evidence="2" id="KW-1185">Reference proteome</keyword>
<dbReference type="Gene3D" id="1.20.1280.50">
    <property type="match status" value="1"/>
</dbReference>
<accession>A0AAF3EL67</accession>
<proteinExistence type="predicted"/>
<name>A0AAF3EL67_9BILA</name>
<dbReference type="InterPro" id="IPR036047">
    <property type="entry name" value="F-box-like_dom_sf"/>
</dbReference>
<sequence>MPKRLNEVILAKGEMSDKPESSKTRLEEDIIEPLFQKDFLSQLPEEIAYRIIAYLTPCDLTVCAGVLRTWQRLCEDYRMWRPKCLEKGYVKFDAPSFRFLGGWAANRANEQAGITIFSHMDLQEAYQNRREREIAYGQCYERSSWKSLYLRKKRIIANWRSRAI</sequence>
<evidence type="ECO:0000259" key="1">
    <source>
        <dbReference type="PROSITE" id="PS50181"/>
    </source>
</evidence>
<dbReference type="WBParaSite" id="MBELARI_LOCUS1478">
    <property type="protein sequence ID" value="MBELARI_LOCUS1478"/>
    <property type="gene ID" value="MBELARI_LOCUS1478"/>
</dbReference>